<dbReference type="SUPFAM" id="SSF48065">
    <property type="entry name" value="DBL homology domain (DH-domain)"/>
    <property type="match status" value="1"/>
</dbReference>
<dbReference type="Pfam" id="PF00621">
    <property type="entry name" value="RhoGEF"/>
    <property type="match status" value="1"/>
</dbReference>
<proteinExistence type="predicted"/>
<dbReference type="GO" id="GO:0001664">
    <property type="term" value="F:G protein-coupled receptor binding"/>
    <property type="evidence" value="ECO:0007669"/>
    <property type="project" value="TreeGrafter"/>
</dbReference>
<dbReference type="CDD" id="cd00160">
    <property type="entry name" value="RhoGEF"/>
    <property type="match status" value="1"/>
</dbReference>
<evidence type="ECO:0000313" key="3">
    <source>
        <dbReference type="Proteomes" id="UP000694551"/>
    </source>
</evidence>
<dbReference type="GO" id="GO:0035556">
    <property type="term" value="P:intracellular signal transduction"/>
    <property type="evidence" value="ECO:0007669"/>
    <property type="project" value="InterPro"/>
</dbReference>
<keyword evidence="3" id="KW-1185">Reference proteome</keyword>
<reference evidence="2" key="2">
    <citation type="submission" date="2025-09" db="UniProtKB">
        <authorList>
            <consortium name="Ensembl"/>
        </authorList>
    </citation>
    <scope>IDENTIFICATION</scope>
</reference>
<reference evidence="2" key="1">
    <citation type="submission" date="2025-08" db="UniProtKB">
        <authorList>
            <consortium name="Ensembl"/>
        </authorList>
    </citation>
    <scope>IDENTIFICATION</scope>
</reference>
<dbReference type="PANTHER" id="PTHR45872:SF3">
    <property type="entry name" value="RHO GUANINE NUCLEOTIDE EXCHANGE FACTOR 12"/>
    <property type="match status" value="1"/>
</dbReference>
<dbReference type="InterPro" id="IPR001331">
    <property type="entry name" value="GDS_CDC24_CS"/>
</dbReference>
<dbReference type="Gene3D" id="1.20.900.10">
    <property type="entry name" value="Dbl homology (DH) domain"/>
    <property type="match status" value="1"/>
</dbReference>
<dbReference type="GO" id="GO:0005085">
    <property type="term" value="F:guanyl-nucleotide exchange factor activity"/>
    <property type="evidence" value="ECO:0007669"/>
    <property type="project" value="InterPro"/>
</dbReference>
<dbReference type="PANTHER" id="PTHR45872">
    <property type="entry name" value="RHO GUANINE NUCLEOTIDE EXCHANGE FACTOR 2, ISOFORM D"/>
    <property type="match status" value="1"/>
</dbReference>
<dbReference type="SMART" id="SM00325">
    <property type="entry name" value="RhoGEF"/>
    <property type="match status" value="1"/>
</dbReference>
<protein>
    <submittedName>
        <fullName evidence="2">Rho guanine nucleotide exchange factor 12</fullName>
    </submittedName>
</protein>
<evidence type="ECO:0000313" key="2">
    <source>
        <dbReference type="Ensembl" id="ENSSOCP00000012431.1"/>
    </source>
</evidence>
<organism evidence="2 3">
    <name type="scientific">Strix occidentalis caurina</name>
    <name type="common">northern spotted owl</name>
    <dbReference type="NCBI Taxonomy" id="311401"/>
    <lineage>
        <taxon>Eukaryota</taxon>
        <taxon>Metazoa</taxon>
        <taxon>Chordata</taxon>
        <taxon>Craniata</taxon>
        <taxon>Vertebrata</taxon>
        <taxon>Euteleostomi</taxon>
        <taxon>Archelosauria</taxon>
        <taxon>Archosauria</taxon>
        <taxon>Dinosauria</taxon>
        <taxon>Saurischia</taxon>
        <taxon>Theropoda</taxon>
        <taxon>Coelurosauria</taxon>
        <taxon>Aves</taxon>
        <taxon>Neognathae</taxon>
        <taxon>Neoaves</taxon>
        <taxon>Telluraves</taxon>
        <taxon>Strigiformes</taxon>
        <taxon>Strigidae</taxon>
        <taxon>Strix</taxon>
    </lineage>
</organism>
<sequence>MPTMGEISDIFFHVRIDSVGFADVQSEDELYDFDMDMDPPNWQQLVSREVLMGLKPYEIKRQEVINELFYTERAHVRTLKVLHNVFYQRVTREGILNSSDKRKIFSNLEDILGLHGESSLGAFQLCSLSWNSGLSKFDFLGFLAQFSGPAEEKLKHATATFCSNQPFALEVIKSRQKKDSRFQTFVQDAESNPLCRRLQLKDIIPTEMQRLTKYPLLLDNIAKYTELPEEKEKVKKAADHCRQILNHVNQAVKESENKQVGGEWSDS</sequence>
<dbReference type="Ensembl" id="ENSSOCT00000012771.1">
    <property type="protein sequence ID" value="ENSSOCP00000012431.1"/>
    <property type="gene ID" value="ENSSOCG00000009303.1"/>
</dbReference>
<accession>A0A8D0FBE3</accession>
<dbReference type="InterPro" id="IPR035899">
    <property type="entry name" value="DBL_dom_sf"/>
</dbReference>
<dbReference type="GO" id="GO:0007186">
    <property type="term" value="P:G protein-coupled receptor signaling pathway"/>
    <property type="evidence" value="ECO:0007669"/>
    <property type="project" value="TreeGrafter"/>
</dbReference>
<dbReference type="FunFam" id="1.20.900.10:FF:000006">
    <property type="entry name" value="Rho guanine nucleotide exchange factor (GEF) 11"/>
    <property type="match status" value="1"/>
</dbReference>
<dbReference type="AlphaFoldDB" id="A0A8D0FBE3"/>
<dbReference type="InterPro" id="IPR000219">
    <property type="entry name" value="DH_dom"/>
</dbReference>
<dbReference type="PROSITE" id="PS50010">
    <property type="entry name" value="DH_2"/>
    <property type="match status" value="1"/>
</dbReference>
<name>A0A8D0FBE3_STROC</name>
<dbReference type="PROSITE" id="PS00741">
    <property type="entry name" value="DH_1"/>
    <property type="match status" value="1"/>
</dbReference>
<evidence type="ECO:0000259" key="1">
    <source>
        <dbReference type="PROSITE" id="PS50010"/>
    </source>
</evidence>
<dbReference type="Proteomes" id="UP000694551">
    <property type="component" value="Unplaced"/>
</dbReference>
<dbReference type="GO" id="GO:0005737">
    <property type="term" value="C:cytoplasm"/>
    <property type="evidence" value="ECO:0007669"/>
    <property type="project" value="TreeGrafter"/>
</dbReference>
<feature type="domain" description="DH" evidence="1">
    <location>
        <begin position="60"/>
        <end position="251"/>
    </location>
</feature>